<organism evidence="4">
    <name type="scientific">Gracilinema caldarium</name>
    <dbReference type="NCBI Taxonomy" id="215591"/>
    <lineage>
        <taxon>Bacteria</taxon>
        <taxon>Pseudomonadati</taxon>
        <taxon>Spirochaetota</taxon>
        <taxon>Spirochaetia</taxon>
        <taxon>Spirochaetales</taxon>
        <taxon>Breznakiellaceae</taxon>
        <taxon>Gracilinema</taxon>
    </lineage>
</organism>
<dbReference type="InterPro" id="IPR011324">
    <property type="entry name" value="Cytotoxic_necrot_fac-like_cat"/>
</dbReference>
<dbReference type="Gene3D" id="3.30.1330.200">
    <property type="match status" value="1"/>
</dbReference>
<gene>
    <name evidence="3" type="primary">cheD</name>
    <name evidence="4" type="ORF">ENS59_12890</name>
</gene>
<evidence type="ECO:0000256" key="1">
    <source>
        <dbReference type="ARBA" id="ARBA00022500"/>
    </source>
</evidence>
<dbReference type="PANTHER" id="PTHR35147">
    <property type="entry name" value="CHEMORECEPTOR GLUTAMINE DEAMIDASE CHED-RELATED"/>
    <property type="match status" value="1"/>
</dbReference>
<keyword evidence="2 3" id="KW-0378">Hydrolase</keyword>
<dbReference type="InterPro" id="IPR038592">
    <property type="entry name" value="CheD-like_sf"/>
</dbReference>
<comment type="function">
    <text evidence="3">Probably deamidates glutamine residues to glutamate on methyl-accepting chemotaxis receptors (MCPs), playing an important role in chemotaxis.</text>
</comment>
<dbReference type="Pfam" id="PF03975">
    <property type="entry name" value="CheD"/>
    <property type="match status" value="1"/>
</dbReference>
<proteinExistence type="inferred from homology"/>
<evidence type="ECO:0000256" key="3">
    <source>
        <dbReference type="HAMAP-Rule" id="MF_01440"/>
    </source>
</evidence>
<keyword evidence="1 3" id="KW-0145">Chemotaxis</keyword>
<sequence>MDMAFSDTKPLEELFLNPGDLVFSKKPVVLKTVLGSCVAVCLYDTVHQWGAMCHYLLPLAPSDLHRSTKYGDVAIKVLLHRFLIKHESRREDLVATIIGGAFVVFDEREIFFIGDRNIEVAQSLLKKEGIRILSMHTGGEYGRRVLFNTGSNKIIVTSMEHITLEDLYNPNL</sequence>
<comment type="similarity">
    <text evidence="3">Belongs to the CheD family.</text>
</comment>
<dbReference type="PANTHER" id="PTHR35147:SF3">
    <property type="entry name" value="CHEMORECEPTOR GLUTAMINE DEAMIDASE CHED 1-RELATED"/>
    <property type="match status" value="1"/>
</dbReference>
<dbReference type="HAMAP" id="MF_01440">
    <property type="entry name" value="CheD"/>
    <property type="match status" value="1"/>
</dbReference>
<dbReference type="InterPro" id="IPR005659">
    <property type="entry name" value="Chemorcpt_Glu_NH3ase_CheD"/>
</dbReference>
<protein>
    <recommendedName>
        <fullName evidence="3">Probable chemoreceptor glutamine deamidase CheD</fullName>
        <ecNumber evidence="3">3.5.1.44</ecNumber>
    </recommendedName>
</protein>
<dbReference type="GO" id="GO:0006935">
    <property type="term" value="P:chemotaxis"/>
    <property type="evidence" value="ECO:0007669"/>
    <property type="project" value="UniProtKB-UniRule"/>
</dbReference>
<dbReference type="AlphaFoldDB" id="A0A7C3I8E6"/>
<name>A0A7C3I8E6_9SPIR</name>
<evidence type="ECO:0000256" key="2">
    <source>
        <dbReference type="ARBA" id="ARBA00022801"/>
    </source>
</evidence>
<dbReference type="CDD" id="cd16352">
    <property type="entry name" value="CheD"/>
    <property type="match status" value="1"/>
</dbReference>
<evidence type="ECO:0000313" key="4">
    <source>
        <dbReference type="EMBL" id="HFH30382.1"/>
    </source>
</evidence>
<accession>A0A7C3I8E6</accession>
<comment type="catalytic activity">
    <reaction evidence="3">
        <text>L-glutaminyl-[protein] + H2O = L-glutamyl-[protein] + NH4(+)</text>
        <dbReference type="Rhea" id="RHEA:16441"/>
        <dbReference type="Rhea" id="RHEA-COMP:10207"/>
        <dbReference type="Rhea" id="RHEA-COMP:10208"/>
        <dbReference type="ChEBI" id="CHEBI:15377"/>
        <dbReference type="ChEBI" id="CHEBI:28938"/>
        <dbReference type="ChEBI" id="CHEBI:29973"/>
        <dbReference type="ChEBI" id="CHEBI:30011"/>
        <dbReference type="EC" id="3.5.1.44"/>
    </reaction>
</comment>
<comment type="caution">
    <text evidence="4">The sequence shown here is derived from an EMBL/GenBank/DDBJ whole genome shotgun (WGS) entry which is preliminary data.</text>
</comment>
<dbReference type="SUPFAM" id="SSF64438">
    <property type="entry name" value="CNF1/YfiH-like putative cysteine hydrolases"/>
    <property type="match status" value="1"/>
</dbReference>
<reference evidence="4" key="1">
    <citation type="journal article" date="2020" name="mSystems">
        <title>Genome- and Community-Level Interaction Insights into Carbon Utilization and Element Cycling Functions of Hydrothermarchaeota in Hydrothermal Sediment.</title>
        <authorList>
            <person name="Zhou Z."/>
            <person name="Liu Y."/>
            <person name="Xu W."/>
            <person name="Pan J."/>
            <person name="Luo Z.H."/>
            <person name="Li M."/>
        </authorList>
    </citation>
    <scope>NUCLEOTIDE SEQUENCE [LARGE SCALE GENOMIC DNA]</scope>
    <source>
        <strain evidence="4">SpSt-503</strain>
    </source>
</reference>
<dbReference type="EMBL" id="DSVL01000398">
    <property type="protein sequence ID" value="HFH30382.1"/>
    <property type="molecule type" value="Genomic_DNA"/>
</dbReference>
<dbReference type="EC" id="3.5.1.44" evidence="3"/>
<dbReference type="GO" id="GO:0050568">
    <property type="term" value="F:protein-glutamine glutaminase activity"/>
    <property type="evidence" value="ECO:0007669"/>
    <property type="project" value="UniProtKB-UniRule"/>
</dbReference>